<organism evidence="1 2">
    <name type="scientific">Govanella unica</name>
    <dbReference type="NCBI Taxonomy" id="2975056"/>
    <lineage>
        <taxon>Bacteria</taxon>
        <taxon>Pseudomonadati</taxon>
        <taxon>Pseudomonadota</taxon>
        <taxon>Alphaproteobacteria</taxon>
        <taxon>Emcibacterales</taxon>
        <taxon>Govanellaceae</taxon>
        <taxon>Govanella</taxon>
    </lineage>
</organism>
<keyword evidence="2" id="KW-1185">Reference proteome</keyword>
<comment type="caution">
    <text evidence="1">The sequence shown here is derived from an EMBL/GenBank/DDBJ whole genome shotgun (WGS) entry which is preliminary data.</text>
</comment>
<accession>A0A9X3TYS5</accession>
<name>A0A9X3TYS5_9PROT</name>
<dbReference type="AlphaFoldDB" id="A0A9X3TYS5"/>
<dbReference type="RefSeq" id="WP_274943589.1">
    <property type="nucleotide sequence ID" value="NZ_JANWOI010000003.1"/>
</dbReference>
<proteinExistence type="predicted"/>
<reference evidence="1" key="2">
    <citation type="journal article" date="2023" name="Syst. Appl. Microbiol.">
        <title>Govania unica gen. nov., sp. nov., a rare biosphere bacterium that represents a novel family in the class Alphaproteobacteria.</title>
        <authorList>
            <person name="Vandamme P."/>
            <person name="Peeters C."/>
            <person name="Hettiarachchi A."/>
            <person name="Cnockaert M."/>
            <person name="Carlier A."/>
        </authorList>
    </citation>
    <scope>NUCLEOTIDE SEQUENCE</scope>
    <source>
        <strain evidence="1">LMG 31809</strain>
    </source>
</reference>
<sequence length="400" mass="46118">MSENYELLYAGFDTLYVAIQGALDRVDLDKLQTVRTEAQRTQTAQAIFIGPGKHDAQVHPSGQRGGFAYRLEAGPTDLVWSIKHSTDPRQWNLFAAAGSACLLTHGLDGVKAMIWRDLKAMGARWADHSINRIDFAMDFKVTGLELDYKRVLAHPHTGIRNYLGDKSEDSQIAFGSRGRQVESITIGKMPGRQVIIYDKRREAIKRNKLYWFDVWDIDPNDRSFDVYRVEFRAGKKHLKDQWQLSTFEDIENSIGDVFHMAAEKIRYLDSEQKDSNVSRQTLHPFWLEVQHNLRSVLDPYRCGLFPSQLKQVLRSQKIDTHTKLMIAHATGLAVSLGLDPDTAMKHLSQIMHDTMKNYLITEGEAFQTKFNEIAKNLRFVEDQRFDHGKYRKHLLNRQLR</sequence>
<evidence type="ECO:0000313" key="1">
    <source>
        <dbReference type="EMBL" id="MDA5193882.1"/>
    </source>
</evidence>
<protein>
    <submittedName>
        <fullName evidence="1">Uncharacterized protein</fullName>
    </submittedName>
</protein>
<gene>
    <name evidence="1" type="ORF">NYP16_07960</name>
</gene>
<dbReference type="EMBL" id="JANWOI010000003">
    <property type="protein sequence ID" value="MDA5193882.1"/>
    <property type="molecule type" value="Genomic_DNA"/>
</dbReference>
<dbReference type="Proteomes" id="UP001141619">
    <property type="component" value="Unassembled WGS sequence"/>
</dbReference>
<reference evidence="1" key="1">
    <citation type="submission" date="2022-08" db="EMBL/GenBank/DDBJ databases">
        <authorList>
            <person name="Vandamme P."/>
            <person name="Hettiarachchi A."/>
            <person name="Peeters C."/>
            <person name="Cnockaert M."/>
            <person name="Carlier A."/>
        </authorList>
    </citation>
    <scope>NUCLEOTIDE SEQUENCE</scope>
    <source>
        <strain evidence="1">LMG 31809</strain>
    </source>
</reference>
<evidence type="ECO:0000313" key="2">
    <source>
        <dbReference type="Proteomes" id="UP001141619"/>
    </source>
</evidence>